<evidence type="ECO:0000313" key="5">
    <source>
        <dbReference type="Proteomes" id="UP000038802"/>
    </source>
</evidence>
<gene>
    <name evidence="4" type="ORF">ERS007679_03454</name>
    <name evidence="3" type="ORF">ERS007703_02509</name>
    <name evidence="2" type="ORF">ERS027646_04945</name>
</gene>
<dbReference type="EMBL" id="CSAE01000276">
    <property type="protein sequence ID" value="COW00706.1"/>
    <property type="molecule type" value="Genomic_DNA"/>
</dbReference>
<reference evidence="3" key="1">
    <citation type="submission" date="2015-03" db="EMBL/GenBank/DDBJ databases">
        <authorList>
            <person name="Murphy D."/>
        </authorList>
    </citation>
    <scope>NUCLEOTIDE SEQUENCE [LARGE SCALE GENOMIC DNA]</scope>
    <source>
        <strain evidence="3">K00500041</strain>
    </source>
</reference>
<dbReference type="EMBL" id="CSAD01000631">
    <property type="protein sequence ID" value="COW24298.1"/>
    <property type="molecule type" value="Genomic_DNA"/>
</dbReference>
<accession>A0A0U0RTP7</accession>
<evidence type="ECO:0000313" key="4">
    <source>
        <dbReference type="EMBL" id="COW24298.1"/>
    </source>
</evidence>
<reference evidence="5 6" key="2">
    <citation type="submission" date="2015-03" db="EMBL/GenBank/DDBJ databases">
        <authorList>
            <consortium name="Pathogen Informatics"/>
        </authorList>
    </citation>
    <scope>NUCLEOTIDE SEQUENCE [LARGE SCALE GENOMIC DNA]</scope>
    <source>
        <strain evidence="2 7">Bir 172</strain>
        <strain evidence="4 6">G09801536</strain>
        <strain evidence="5">K00500041</strain>
    </source>
</reference>
<dbReference type="Proteomes" id="UP000045842">
    <property type="component" value="Unassembled WGS sequence"/>
</dbReference>
<name>A0A0U0RTP7_MYCTX</name>
<dbReference type="AlphaFoldDB" id="A0A0U0RTP7"/>
<sequence length="83" mass="8636">MRPELRARAVKPMAISSSAAPSTQASRSLANERAIASSLANIANGGKPSRTIRPTANDTPISRDRRITPVISAMAVESCAACS</sequence>
<dbReference type="EMBL" id="CNGE01002129">
    <property type="protein sequence ID" value="CKU77125.1"/>
    <property type="molecule type" value="Genomic_DNA"/>
</dbReference>
<feature type="compositionally biased region" description="Polar residues" evidence="1">
    <location>
        <begin position="15"/>
        <end position="29"/>
    </location>
</feature>
<evidence type="ECO:0000313" key="6">
    <source>
        <dbReference type="Proteomes" id="UP000045842"/>
    </source>
</evidence>
<dbReference type="Proteomes" id="UP000038802">
    <property type="component" value="Unassembled WGS sequence"/>
</dbReference>
<feature type="region of interest" description="Disordered" evidence="1">
    <location>
        <begin position="1"/>
        <end position="62"/>
    </location>
</feature>
<evidence type="ECO:0000313" key="2">
    <source>
        <dbReference type="EMBL" id="CKU77125.1"/>
    </source>
</evidence>
<protein>
    <submittedName>
        <fullName evidence="3">Uncharacterized protein</fullName>
    </submittedName>
</protein>
<organism evidence="3 5">
    <name type="scientific">Mycobacterium tuberculosis</name>
    <dbReference type="NCBI Taxonomy" id="1773"/>
    <lineage>
        <taxon>Bacteria</taxon>
        <taxon>Bacillati</taxon>
        <taxon>Actinomycetota</taxon>
        <taxon>Actinomycetes</taxon>
        <taxon>Mycobacteriales</taxon>
        <taxon>Mycobacteriaceae</taxon>
        <taxon>Mycobacterium</taxon>
        <taxon>Mycobacterium tuberculosis complex</taxon>
    </lineage>
</organism>
<evidence type="ECO:0000313" key="3">
    <source>
        <dbReference type="EMBL" id="COW00706.1"/>
    </source>
</evidence>
<evidence type="ECO:0000256" key="1">
    <source>
        <dbReference type="SAM" id="MobiDB-lite"/>
    </source>
</evidence>
<dbReference type="Proteomes" id="UP000048948">
    <property type="component" value="Unassembled WGS sequence"/>
</dbReference>
<evidence type="ECO:0000313" key="7">
    <source>
        <dbReference type="Proteomes" id="UP000048948"/>
    </source>
</evidence>
<proteinExistence type="predicted"/>